<proteinExistence type="predicted"/>
<sequence>MAGSVRADAGTPHHPGYRELRGRSPSAARGAVRSADGTGQRSVPVSGEWRVDARVVRCAGRGEARVDIPQQRKTQRVRGI</sequence>
<organism evidence="2 3">
    <name type="scientific">Streptomyces olivaceiscleroticus</name>
    <dbReference type="NCBI Taxonomy" id="68245"/>
    <lineage>
        <taxon>Bacteria</taxon>
        <taxon>Bacillati</taxon>
        <taxon>Actinomycetota</taxon>
        <taxon>Actinomycetes</taxon>
        <taxon>Kitasatosporales</taxon>
        <taxon>Streptomycetaceae</taxon>
        <taxon>Streptomyces</taxon>
    </lineage>
</organism>
<gene>
    <name evidence="2" type="ORF">GCM10010361_05610</name>
</gene>
<evidence type="ECO:0000256" key="1">
    <source>
        <dbReference type="SAM" id="MobiDB-lite"/>
    </source>
</evidence>
<evidence type="ECO:0000313" key="3">
    <source>
        <dbReference type="Proteomes" id="UP001500909"/>
    </source>
</evidence>
<dbReference type="EMBL" id="BAAABY010000005">
    <property type="protein sequence ID" value="GAA0444637.1"/>
    <property type="molecule type" value="Genomic_DNA"/>
</dbReference>
<name>A0ABN0ZDY6_9ACTN</name>
<dbReference type="Proteomes" id="UP001500909">
    <property type="component" value="Unassembled WGS sequence"/>
</dbReference>
<evidence type="ECO:0008006" key="4">
    <source>
        <dbReference type="Google" id="ProtNLM"/>
    </source>
</evidence>
<comment type="caution">
    <text evidence="2">The sequence shown here is derived from an EMBL/GenBank/DDBJ whole genome shotgun (WGS) entry which is preliminary data.</text>
</comment>
<feature type="region of interest" description="Disordered" evidence="1">
    <location>
        <begin position="1"/>
        <end position="47"/>
    </location>
</feature>
<evidence type="ECO:0000313" key="2">
    <source>
        <dbReference type="EMBL" id="GAA0444637.1"/>
    </source>
</evidence>
<protein>
    <recommendedName>
        <fullName evidence="4">Transposase</fullName>
    </recommendedName>
</protein>
<accession>A0ABN0ZDY6</accession>
<keyword evidence="3" id="KW-1185">Reference proteome</keyword>
<reference evidence="2 3" key="1">
    <citation type="journal article" date="2019" name="Int. J. Syst. Evol. Microbiol.">
        <title>The Global Catalogue of Microorganisms (GCM) 10K type strain sequencing project: providing services to taxonomists for standard genome sequencing and annotation.</title>
        <authorList>
            <consortium name="The Broad Institute Genomics Platform"/>
            <consortium name="The Broad Institute Genome Sequencing Center for Infectious Disease"/>
            <person name="Wu L."/>
            <person name="Ma J."/>
        </authorList>
    </citation>
    <scope>NUCLEOTIDE SEQUENCE [LARGE SCALE GENOMIC DNA]</scope>
    <source>
        <strain evidence="2 3">JCM 4805</strain>
    </source>
</reference>